<evidence type="ECO:0000313" key="5">
    <source>
        <dbReference type="EMBL" id="AXG80060.1"/>
    </source>
</evidence>
<feature type="region of interest" description="Disordered" evidence="1">
    <location>
        <begin position="703"/>
        <end position="722"/>
    </location>
</feature>
<dbReference type="OrthoDB" id="5105562at2"/>
<proteinExistence type="predicted"/>
<evidence type="ECO:0000256" key="1">
    <source>
        <dbReference type="SAM" id="MobiDB-lite"/>
    </source>
</evidence>
<protein>
    <submittedName>
        <fullName evidence="5">TPM domain-containing protein</fullName>
    </submittedName>
</protein>
<evidence type="ECO:0000256" key="2">
    <source>
        <dbReference type="SAM" id="Phobius"/>
    </source>
</evidence>
<gene>
    <name evidence="5" type="ORF">DVK44_23075</name>
</gene>
<evidence type="ECO:0000256" key="3">
    <source>
        <dbReference type="SAM" id="SignalP"/>
    </source>
</evidence>
<dbReference type="InterPro" id="IPR007621">
    <property type="entry name" value="TPM_dom"/>
</dbReference>
<keyword evidence="2" id="KW-1133">Transmembrane helix</keyword>
<name>A0A345HTN6_9ACTN</name>
<evidence type="ECO:0000313" key="6">
    <source>
        <dbReference type="Proteomes" id="UP000253868"/>
    </source>
</evidence>
<dbReference type="Pfam" id="PF04536">
    <property type="entry name" value="TPM_phosphatase"/>
    <property type="match status" value="1"/>
</dbReference>
<keyword evidence="6" id="KW-1185">Reference proteome</keyword>
<reference evidence="6" key="1">
    <citation type="submission" date="2018-07" db="EMBL/GenBank/DDBJ databases">
        <authorList>
            <person name="Zhao J."/>
        </authorList>
    </citation>
    <scope>NUCLEOTIDE SEQUENCE [LARGE SCALE GENOMIC DNA]</scope>
    <source>
        <strain evidence="6">GSSD-12</strain>
    </source>
</reference>
<dbReference type="KEGG" id="spad:DVK44_23075"/>
<keyword evidence="2" id="KW-0472">Membrane</keyword>
<organism evidence="5 6">
    <name type="scientific">Streptomyces paludis</name>
    <dbReference type="NCBI Taxonomy" id="2282738"/>
    <lineage>
        <taxon>Bacteria</taxon>
        <taxon>Bacillati</taxon>
        <taxon>Actinomycetota</taxon>
        <taxon>Actinomycetes</taxon>
        <taxon>Kitasatosporales</taxon>
        <taxon>Streptomycetaceae</taxon>
        <taxon>Streptomyces</taxon>
    </lineage>
</organism>
<feature type="region of interest" description="Disordered" evidence="1">
    <location>
        <begin position="219"/>
        <end position="246"/>
    </location>
</feature>
<keyword evidence="2" id="KW-0812">Transmembrane</keyword>
<feature type="compositionally biased region" description="Gly residues" evidence="1">
    <location>
        <begin position="226"/>
        <end position="243"/>
    </location>
</feature>
<evidence type="ECO:0000259" key="4">
    <source>
        <dbReference type="Pfam" id="PF04536"/>
    </source>
</evidence>
<feature type="transmembrane region" description="Helical" evidence="2">
    <location>
        <begin position="195"/>
        <end position="214"/>
    </location>
</feature>
<accession>A0A345HTN6</accession>
<dbReference type="AlphaFoldDB" id="A0A345HTN6"/>
<feature type="signal peptide" evidence="3">
    <location>
        <begin position="1"/>
        <end position="35"/>
    </location>
</feature>
<keyword evidence="3" id="KW-0732">Signal</keyword>
<feature type="chain" id="PRO_5016625020" evidence="3">
    <location>
        <begin position="36"/>
        <end position="722"/>
    </location>
</feature>
<sequence length="722" mass="73771">MTSVRRARLRSLVAALLLGCWLAVSGTGASGTARAEQPVPLDRQGQITDKVGALGTRRGEVSRALERLDSERHVQLFVVYVRDFSGHSAQSWADTTAARGGLGRDDVLLAVATHDRVYAYSADPAAPFTAAQLAEVARTAVEPALRQNDWAGAAIGAADGYGAVLAGRPVPTPAITPGPADPGGAATGGGAAVNLVLPVVVVLAAAGIAAYTFAKRRRRAASRTTPGGGRGGGPGDGNGGWGTGPYRPQPPAEVPLAELDGRARRVLVETDDALRTSQEELGFATAQFGEEAAAPFTDAVAFARGELTVAFRLRQELDDAYPEDDATRRRMLAEIIARCAEADRRLDAESEAFDRLRALERNAPRALDTVTASYQELTGRVATARETLAALRERYADSAAAPVADSAEQAADRLTFTATALAEAGRLVAAGDNGRAAVHVRAAESAAGQAATLAEAVERRARELAEAAGRLPGALTETETDLADARGLLKGTTAGVSTADLQGRIGRAEAVVQEVRAESGAGGRYDPIDALRRVEEADAVLDEALTGAREREAGDRRAGTLLDQAMLTAGSAIGAAADYVTTHRGAVGSEARTRLAESQRRLEWARGRAATGDAQSALAEAQRADALARQAQELAERDVRSYGSRYGGGPYGSGPYGGGSGGMGGAVLGGILLGGLLGGGGRGSGYGRGGGFGGGGFGGGGGGPGSFGGGGTRGRMGGGGRF</sequence>
<dbReference type="Proteomes" id="UP000253868">
    <property type="component" value="Chromosome"/>
</dbReference>
<dbReference type="Gene3D" id="3.10.310.50">
    <property type="match status" value="1"/>
</dbReference>
<dbReference type="EMBL" id="CP031194">
    <property type="protein sequence ID" value="AXG80060.1"/>
    <property type="molecule type" value="Genomic_DNA"/>
</dbReference>
<dbReference type="RefSeq" id="WP_114661386.1">
    <property type="nucleotide sequence ID" value="NZ_CP031194.1"/>
</dbReference>
<feature type="domain" description="TPM" evidence="4">
    <location>
        <begin position="48"/>
        <end position="163"/>
    </location>
</feature>